<keyword evidence="7" id="KW-1185">Reference proteome</keyword>
<sequence length="291" mass="33837">MSDEEDDYMSDKFLSESVVADIRPGLLKSHSDIRNFQALKRKRELDELNKMKNPNIRVLECEKRKEGLEKPLEQSNKGFALLQKMGYKPGDSIGKSEKGRTEPVPFEIKSNREGLGRSQLKKEIQMKEFRAKKSATVSTSEYRSRITEQNLQRQTRGDLRKSQKACENLDATNNISEPSERWYWLSTDLEDEKESKIKTRLKRKKSAKYSCDELDDSDVDEQSSEEDLSSDDDDSEKSEDTCGVLLSDDEKLRSVTSYLREKYFYCIWCSVKYNDEHDMVQNCPGDTFQEH</sequence>
<dbReference type="InterPro" id="IPR039249">
    <property type="entry name" value="GPATCH11"/>
</dbReference>
<comment type="caution">
    <text evidence="6">The sequence shown here is derived from an EMBL/GenBank/DDBJ whole genome shotgun (WGS) entry which is preliminary data.</text>
</comment>
<dbReference type="InterPro" id="IPR000467">
    <property type="entry name" value="G_patch_dom"/>
</dbReference>
<evidence type="ECO:0000313" key="6">
    <source>
        <dbReference type="EMBL" id="KAK7603497.1"/>
    </source>
</evidence>
<dbReference type="PANTHER" id="PTHR21032">
    <property type="entry name" value="G PATCH DOMAIN-CONTAINING PROTEIN 11"/>
    <property type="match status" value="1"/>
</dbReference>
<dbReference type="Proteomes" id="UP001367676">
    <property type="component" value="Unassembled WGS sequence"/>
</dbReference>
<dbReference type="EMBL" id="JBBCAQ010000006">
    <property type="protein sequence ID" value="KAK7603497.1"/>
    <property type="molecule type" value="Genomic_DNA"/>
</dbReference>
<dbReference type="PROSITE" id="PS50174">
    <property type="entry name" value="G_PATCH"/>
    <property type="match status" value="1"/>
</dbReference>
<dbReference type="InterPro" id="IPR025239">
    <property type="entry name" value="DUF4187"/>
</dbReference>
<dbReference type="PANTHER" id="PTHR21032:SF0">
    <property type="entry name" value="G PATCH DOMAIN-CONTAINING PROTEIN 11"/>
    <property type="match status" value="1"/>
</dbReference>
<feature type="compositionally biased region" description="Polar residues" evidence="4">
    <location>
        <begin position="135"/>
        <end position="154"/>
    </location>
</feature>
<gene>
    <name evidence="6" type="ORF">V9T40_003496</name>
</gene>
<feature type="domain" description="G-patch" evidence="5">
    <location>
        <begin position="74"/>
        <end position="120"/>
    </location>
</feature>
<feature type="region of interest" description="Disordered" evidence="4">
    <location>
        <begin position="202"/>
        <end position="242"/>
    </location>
</feature>
<evidence type="ECO:0000256" key="1">
    <source>
        <dbReference type="ARBA" id="ARBA00007140"/>
    </source>
</evidence>
<accession>A0AAN9YA73</accession>
<feature type="compositionally biased region" description="Acidic residues" evidence="4">
    <location>
        <begin position="212"/>
        <end position="237"/>
    </location>
</feature>
<evidence type="ECO:0000313" key="7">
    <source>
        <dbReference type="Proteomes" id="UP001367676"/>
    </source>
</evidence>
<reference evidence="6 7" key="1">
    <citation type="submission" date="2024-03" db="EMBL/GenBank/DDBJ databases">
        <title>Adaptation during the transition from Ophiocordyceps entomopathogen to insect associate is accompanied by gene loss and intensified selection.</title>
        <authorList>
            <person name="Ward C.M."/>
            <person name="Onetto C.A."/>
            <person name="Borneman A.R."/>
        </authorList>
    </citation>
    <scope>NUCLEOTIDE SEQUENCE [LARGE SCALE GENOMIC DNA]</scope>
    <source>
        <strain evidence="6">AWRI1</strain>
        <tissue evidence="6">Single Adult Female</tissue>
    </source>
</reference>
<organism evidence="6 7">
    <name type="scientific">Parthenolecanium corni</name>
    <dbReference type="NCBI Taxonomy" id="536013"/>
    <lineage>
        <taxon>Eukaryota</taxon>
        <taxon>Metazoa</taxon>
        <taxon>Ecdysozoa</taxon>
        <taxon>Arthropoda</taxon>
        <taxon>Hexapoda</taxon>
        <taxon>Insecta</taxon>
        <taxon>Pterygota</taxon>
        <taxon>Neoptera</taxon>
        <taxon>Paraneoptera</taxon>
        <taxon>Hemiptera</taxon>
        <taxon>Sternorrhyncha</taxon>
        <taxon>Coccoidea</taxon>
        <taxon>Coccidae</taxon>
        <taxon>Parthenolecanium</taxon>
    </lineage>
</organism>
<evidence type="ECO:0000256" key="4">
    <source>
        <dbReference type="SAM" id="MobiDB-lite"/>
    </source>
</evidence>
<feature type="region of interest" description="Disordered" evidence="4">
    <location>
        <begin position="131"/>
        <end position="172"/>
    </location>
</feature>
<evidence type="ECO:0000256" key="3">
    <source>
        <dbReference type="ARBA" id="ARBA00030688"/>
    </source>
</evidence>
<comment type="similarity">
    <text evidence="1">Belongs to the GPATCH11 family.</text>
</comment>
<dbReference type="SMART" id="SM01173">
    <property type="entry name" value="DUF4187"/>
    <property type="match status" value="1"/>
</dbReference>
<feature type="region of interest" description="Disordered" evidence="4">
    <location>
        <begin position="87"/>
        <end position="117"/>
    </location>
</feature>
<dbReference type="GO" id="GO:0000776">
    <property type="term" value="C:kinetochore"/>
    <property type="evidence" value="ECO:0007669"/>
    <property type="project" value="TreeGrafter"/>
</dbReference>
<dbReference type="Pfam" id="PF13821">
    <property type="entry name" value="DUF4187"/>
    <property type="match status" value="1"/>
</dbReference>
<dbReference type="Pfam" id="PF01585">
    <property type="entry name" value="G-patch"/>
    <property type="match status" value="1"/>
</dbReference>
<protein>
    <recommendedName>
        <fullName evidence="2">G patch domain-containing protein 11</fullName>
    </recommendedName>
    <alternativeName>
        <fullName evidence="3">Coiled-coil domain-containing protein 75</fullName>
    </alternativeName>
</protein>
<dbReference type="GO" id="GO:0003676">
    <property type="term" value="F:nucleic acid binding"/>
    <property type="evidence" value="ECO:0007669"/>
    <property type="project" value="InterPro"/>
</dbReference>
<proteinExistence type="inferred from homology"/>
<dbReference type="SMART" id="SM00443">
    <property type="entry name" value="G_patch"/>
    <property type="match status" value="1"/>
</dbReference>
<name>A0AAN9YA73_9HEMI</name>
<dbReference type="AlphaFoldDB" id="A0AAN9YA73"/>
<evidence type="ECO:0000256" key="2">
    <source>
        <dbReference type="ARBA" id="ARBA00021978"/>
    </source>
</evidence>
<evidence type="ECO:0000259" key="5">
    <source>
        <dbReference type="PROSITE" id="PS50174"/>
    </source>
</evidence>